<evidence type="ECO:0000313" key="1">
    <source>
        <dbReference type="EMBL" id="AOW01421.1"/>
    </source>
</evidence>
<name>A0A1D8N721_YARLL</name>
<dbReference type="GeneID" id="94582703"/>
<dbReference type="Proteomes" id="UP000182444">
    <property type="component" value="Chromosome 1B"/>
</dbReference>
<evidence type="ECO:0000313" key="2">
    <source>
        <dbReference type="Proteomes" id="UP000182444"/>
    </source>
</evidence>
<organism evidence="1 2">
    <name type="scientific">Yarrowia lipolytica</name>
    <name type="common">Candida lipolytica</name>
    <dbReference type="NCBI Taxonomy" id="4952"/>
    <lineage>
        <taxon>Eukaryota</taxon>
        <taxon>Fungi</taxon>
        <taxon>Dikarya</taxon>
        <taxon>Ascomycota</taxon>
        <taxon>Saccharomycotina</taxon>
        <taxon>Dipodascomycetes</taxon>
        <taxon>Dipodascales</taxon>
        <taxon>Dipodascales incertae sedis</taxon>
        <taxon>Yarrowia</taxon>
    </lineage>
</organism>
<reference evidence="1 2" key="1">
    <citation type="journal article" date="2016" name="PLoS ONE">
        <title>Sequence Assembly of Yarrowia lipolytica Strain W29/CLIB89 Shows Transposable Element Diversity.</title>
        <authorList>
            <person name="Magnan C."/>
            <person name="Yu J."/>
            <person name="Chang I."/>
            <person name="Jahn E."/>
            <person name="Kanomata Y."/>
            <person name="Wu J."/>
            <person name="Zeller M."/>
            <person name="Oakes M."/>
            <person name="Baldi P."/>
            <person name="Sandmeyer S."/>
        </authorList>
    </citation>
    <scope>NUCLEOTIDE SEQUENCE [LARGE SCALE GENOMIC DNA]</scope>
    <source>
        <strain evidence="2">CLIB89(W29)</strain>
    </source>
</reference>
<dbReference type="AlphaFoldDB" id="A0A1D8N721"/>
<gene>
    <name evidence="1" type="ORF">YALI1_B11593g</name>
</gene>
<dbReference type="RefSeq" id="XP_068138149.1">
    <property type="nucleotide sequence ID" value="XM_068282048.1"/>
</dbReference>
<dbReference type="VEuPathDB" id="FungiDB:YALI1_B11593g"/>
<accession>A0A1D8N721</accession>
<dbReference type="EMBL" id="CP017554">
    <property type="protein sequence ID" value="AOW01421.1"/>
    <property type="molecule type" value="Genomic_DNA"/>
</dbReference>
<proteinExistence type="predicted"/>
<protein>
    <submittedName>
        <fullName evidence="1">Uncharacterized protein</fullName>
    </submittedName>
</protein>
<sequence>MRAHVISFSPTCLSQTRQTHDTQSFGHSVTLSHVREMHILVLALALARYLRRAGEERGDAQQCSTNM</sequence>